<dbReference type="RefSeq" id="WP_243479881.1">
    <property type="nucleotide sequence ID" value="NZ_CP063982.1"/>
</dbReference>
<feature type="region of interest" description="Disordered" evidence="1">
    <location>
        <begin position="116"/>
        <end position="135"/>
    </location>
</feature>
<name>A0ABY4AN01_9BURK</name>
<accession>A0ABY4AN01</accession>
<evidence type="ECO:0000313" key="2">
    <source>
        <dbReference type="EMBL" id="UOD51413.1"/>
    </source>
</evidence>
<dbReference type="EMBL" id="CP063982">
    <property type="protein sequence ID" value="UOD51413.1"/>
    <property type="molecule type" value="Genomic_DNA"/>
</dbReference>
<organism evidence="2 3">
    <name type="scientific">Orrella daihaiensis</name>
    <dbReference type="NCBI Taxonomy" id="2782176"/>
    <lineage>
        <taxon>Bacteria</taxon>
        <taxon>Pseudomonadati</taxon>
        <taxon>Pseudomonadota</taxon>
        <taxon>Betaproteobacteria</taxon>
        <taxon>Burkholderiales</taxon>
        <taxon>Alcaligenaceae</taxon>
        <taxon>Orrella</taxon>
    </lineage>
</organism>
<reference evidence="2 3" key="1">
    <citation type="submission" date="2020-11" db="EMBL/GenBank/DDBJ databases">
        <title>Algicoccus daihaiensis sp.nov., isolated from Daihai Lake in Inner Mongolia.</title>
        <authorList>
            <person name="Kai J."/>
        </authorList>
    </citation>
    <scope>NUCLEOTIDE SEQUENCE [LARGE SCALE GENOMIC DNA]</scope>
    <source>
        <strain evidence="3">f23</strain>
    </source>
</reference>
<dbReference type="Proteomes" id="UP000831607">
    <property type="component" value="Chromosome"/>
</dbReference>
<feature type="compositionally biased region" description="Basic residues" evidence="1">
    <location>
        <begin position="317"/>
        <end position="327"/>
    </location>
</feature>
<feature type="region of interest" description="Disordered" evidence="1">
    <location>
        <begin position="299"/>
        <end position="327"/>
    </location>
</feature>
<gene>
    <name evidence="2" type="ORF">DHf2319_06200</name>
</gene>
<protein>
    <submittedName>
        <fullName evidence="2">Uncharacterized protein</fullName>
    </submittedName>
</protein>
<sequence>MDSSQPAIEVSSKIAYLQPGMYIIRLASEAPGNVITLNPTPVGRGTVDFFPGDGVVRNTLAKVGDCVIVRVKAAVGSLLLTEFHKAGQQQQMKLKIDRVATEGFEAGGGAQTAFPSTVRGAAGRDTGTAAAPTAAPTAAPAAATELPVRQLGHIEGVGDTIVENDWLGDPDGDARIEGFAVNVKGLPAGVSLNYGALIEGTRRYAAAVAGQFVGTRQKAKSLLGVVFDLTGPGAEQFQLSGEVVFAGEPPLAIEPGVQLSGPSGTEHLVALQLSITPLATRSTAASAWDDPAVTRIVRQSPTVAHKAPVKPAAAKKAAAKKVSTRRK</sequence>
<evidence type="ECO:0000256" key="1">
    <source>
        <dbReference type="SAM" id="MobiDB-lite"/>
    </source>
</evidence>
<keyword evidence="3" id="KW-1185">Reference proteome</keyword>
<proteinExistence type="predicted"/>
<evidence type="ECO:0000313" key="3">
    <source>
        <dbReference type="Proteomes" id="UP000831607"/>
    </source>
</evidence>
<feature type="compositionally biased region" description="Low complexity" evidence="1">
    <location>
        <begin position="120"/>
        <end position="135"/>
    </location>
</feature>